<protein>
    <submittedName>
        <fullName evidence="1">Uncharacterized protein</fullName>
    </submittedName>
</protein>
<dbReference type="EMBL" id="JAWDGP010006851">
    <property type="protein sequence ID" value="KAK3734402.1"/>
    <property type="molecule type" value="Genomic_DNA"/>
</dbReference>
<evidence type="ECO:0000313" key="1">
    <source>
        <dbReference type="EMBL" id="KAK3734402.1"/>
    </source>
</evidence>
<organism evidence="1 2">
    <name type="scientific">Elysia crispata</name>
    <name type="common">lettuce slug</name>
    <dbReference type="NCBI Taxonomy" id="231223"/>
    <lineage>
        <taxon>Eukaryota</taxon>
        <taxon>Metazoa</taxon>
        <taxon>Spiralia</taxon>
        <taxon>Lophotrochozoa</taxon>
        <taxon>Mollusca</taxon>
        <taxon>Gastropoda</taxon>
        <taxon>Heterobranchia</taxon>
        <taxon>Euthyneura</taxon>
        <taxon>Panpulmonata</taxon>
        <taxon>Sacoglossa</taxon>
        <taxon>Placobranchoidea</taxon>
        <taxon>Plakobranchidae</taxon>
        <taxon>Elysia</taxon>
    </lineage>
</organism>
<keyword evidence="2" id="KW-1185">Reference proteome</keyword>
<name>A0AAE0Y674_9GAST</name>
<evidence type="ECO:0000313" key="2">
    <source>
        <dbReference type="Proteomes" id="UP001283361"/>
    </source>
</evidence>
<dbReference type="Proteomes" id="UP001283361">
    <property type="component" value="Unassembled WGS sequence"/>
</dbReference>
<proteinExistence type="predicted"/>
<gene>
    <name evidence="1" type="ORF">RRG08_065771</name>
</gene>
<accession>A0AAE0Y674</accession>
<reference evidence="1" key="1">
    <citation type="journal article" date="2023" name="G3 (Bethesda)">
        <title>A reference genome for the long-term kleptoplast-retaining sea slug Elysia crispata morphotype clarki.</title>
        <authorList>
            <person name="Eastman K.E."/>
            <person name="Pendleton A.L."/>
            <person name="Shaikh M.A."/>
            <person name="Suttiyut T."/>
            <person name="Ogas R."/>
            <person name="Tomko P."/>
            <person name="Gavelis G."/>
            <person name="Widhalm J.R."/>
            <person name="Wisecaver J.H."/>
        </authorList>
    </citation>
    <scope>NUCLEOTIDE SEQUENCE</scope>
    <source>
        <strain evidence="1">ECLA1</strain>
    </source>
</reference>
<dbReference type="AlphaFoldDB" id="A0AAE0Y674"/>
<sequence length="132" mass="15242">MAQWVERRLHNPQASGQDCQVPGSNLIWLSLYSLYQESCSPSVSNVNKTSRSLDLNLSLNLLTLDRVVWQFQQSEFCSLDSRRVFTCTVTREWHDVGHRIHQFSEQAVHSYLLFFMSINICYLGQGSSQIIN</sequence>
<comment type="caution">
    <text evidence="1">The sequence shown here is derived from an EMBL/GenBank/DDBJ whole genome shotgun (WGS) entry which is preliminary data.</text>
</comment>